<sequence length="348" mass="38708">MGILIPDLTSAGQLVSASCCSDHDDRTPDLSRPDANKRATWEEDSKKPRLILRASSPPSPMTLTTPRRTSIGTIRHPSDKPTIIVDLKPTSPQAGPSQAQLRHFRANDLQAVRDLFQAAIDTGKDSARLDALQRQRFDAINITFYSIIVIGSLAWSWAPAISITSSSSPSVNTLGGLLAILAATAFAYRRTKVSKVYNTFCNQSLASSDLRDVVGHYQLSPILRGDDVRDSEVKLGSDDVRGFWVVELDGKIVGCAGLDVRTDQPTHGELRRMVVSPNHRRYGIGKLLMNKIMDRAREYKLESVCLSTSMYQIPAQALYEKYGFVKERRWVMKEGFCSVFVLDYLCRL</sequence>
<gene>
    <name evidence="1" type="ORF">BDN72DRAFT_904196</name>
</gene>
<dbReference type="Proteomes" id="UP000308600">
    <property type="component" value="Unassembled WGS sequence"/>
</dbReference>
<dbReference type="EMBL" id="ML208669">
    <property type="protein sequence ID" value="TFK61346.1"/>
    <property type="molecule type" value="Genomic_DNA"/>
</dbReference>
<protein>
    <submittedName>
        <fullName evidence="1">Acyl-CoA N-acyltransferase</fullName>
    </submittedName>
</protein>
<organism evidence="1 2">
    <name type="scientific">Pluteus cervinus</name>
    <dbReference type="NCBI Taxonomy" id="181527"/>
    <lineage>
        <taxon>Eukaryota</taxon>
        <taxon>Fungi</taxon>
        <taxon>Dikarya</taxon>
        <taxon>Basidiomycota</taxon>
        <taxon>Agaricomycotina</taxon>
        <taxon>Agaricomycetes</taxon>
        <taxon>Agaricomycetidae</taxon>
        <taxon>Agaricales</taxon>
        <taxon>Pluteineae</taxon>
        <taxon>Pluteaceae</taxon>
        <taxon>Pluteus</taxon>
    </lineage>
</organism>
<name>A0ACD3A724_9AGAR</name>
<accession>A0ACD3A724</accession>
<proteinExistence type="predicted"/>
<evidence type="ECO:0000313" key="1">
    <source>
        <dbReference type="EMBL" id="TFK61346.1"/>
    </source>
</evidence>
<evidence type="ECO:0000313" key="2">
    <source>
        <dbReference type="Proteomes" id="UP000308600"/>
    </source>
</evidence>
<keyword evidence="2" id="KW-1185">Reference proteome</keyword>
<reference evidence="1 2" key="1">
    <citation type="journal article" date="2019" name="Nat. Ecol. Evol.">
        <title>Megaphylogeny resolves global patterns of mushroom evolution.</title>
        <authorList>
            <person name="Varga T."/>
            <person name="Krizsan K."/>
            <person name="Foldi C."/>
            <person name="Dima B."/>
            <person name="Sanchez-Garcia M."/>
            <person name="Sanchez-Ramirez S."/>
            <person name="Szollosi G.J."/>
            <person name="Szarkandi J.G."/>
            <person name="Papp V."/>
            <person name="Albert L."/>
            <person name="Andreopoulos W."/>
            <person name="Angelini C."/>
            <person name="Antonin V."/>
            <person name="Barry K.W."/>
            <person name="Bougher N.L."/>
            <person name="Buchanan P."/>
            <person name="Buyck B."/>
            <person name="Bense V."/>
            <person name="Catcheside P."/>
            <person name="Chovatia M."/>
            <person name="Cooper J."/>
            <person name="Damon W."/>
            <person name="Desjardin D."/>
            <person name="Finy P."/>
            <person name="Geml J."/>
            <person name="Haridas S."/>
            <person name="Hughes K."/>
            <person name="Justo A."/>
            <person name="Karasinski D."/>
            <person name="Kautmanova I."/>
            <person name="Kiss B."/>
            <person name="Kocsube S."/>
            <person name="Kotiranta H."/>
            <person name="LaButti K.M."/>
            <person name="Lechner B.E."/>
            <person name="Liimatainen K."/>
            <person name="Lipzen A."/>
            <person name="Lukacs Z."/>
            <person name="Mihaltcheva S."/>
            <person name="Morgado L.N."/>
            <person name="Niskanen T."/>
            <person name="Noordeloos M.E."/>
            <person name="Ohm R.A."/>
            <person name="Ortiz-Santana B."/>
            <person name="Ovrebo C."/>
            <person name="Racz N."/>
            <person name="Riley R."/>
            <person name="Savchenko A."/>
            <person name="Shiryaev A."/>
            <person name="Soop K."/>
            <person name="Spirin V."/>
            <person name="Szebenyi C."/>
            <person name="Tomsovsky M."/>
            <person name="Tulloss R.E."/>
            <person name="Uehling J."/>
            <person name="Grigoriev I.V."/>
            <person name="Vagvolgyi C."/>
            <person name="Papp T."/>
            <person name="Martin F.M."/>
            <person name="Miettinen O."/>
            <person name="Hibbett D.S."/>
            <person name="Nagy L.G."/>
        </authorList>
    </citation>
    <scope>NUCLEOTIDE SEQUENCE [LARGE SCALE GENOMIC DNA]</scope>
    <source>
        <strain evidence="1 2">NL-1719</strain>
    </source>
</reference>